<keyword evidence="3" id="KW-1185">Reference proteome</keyword>
<feature type="domain" description="F-box" evidence="1">
    <location>
        <begin position="4"/>
        <end position="49"/>
    </location>
</feature>
<gene>
    <name evidence="2" type="ORF">CC80DRAFT_502781</name>
</gene>
<dbReference type="InterPro" id="IPR001810">
    <property type="entry name" value="F-box_dom"/>
</dbReference>
<dbReference type="Pfam" id="PF12937">
    <property type="entry name" value="F-box-like"/>
    <property type="match status" value="1"/>
</dbReference>
<dbReference type="InterPro" id="IPR036047">
    <property type="entry name" value="F-box-like_dom_sf"/>
</dbReference>
<proteinExistence type="predicted"/>
<reference evidence="2" key="1">
    <citation type="journal article" date="2020" name="Stud. Mycol.">
        <title>101 Dothideomycetes genomes: a test case for predicting lifestyles and emergence of pathogens.</title>
        <authorList>
            <person name="Haridas S."/>
            <person name="Albert R."/>
            <person name="Binder M."/>
            <person name="Bloem J."/>
            <person name="Labutti K."/>
            <person name="Salamov A."/>
            <person name="Andreopoulos B."/>
            <person name="Baker S."/>
            <person name="Barry K."/>
            <person name="Bills G."/>
            <person name="Bluhm B."/>
            <person name="Cannon C."/>
            <person name="Castanera R."/>
            <person name="Culley D."/>
            <person name="Daum C."/>
            <person name="Ezra D."/>
            <person name="Gonzalez J."/>
            <person name="Henrissat B."/>
            <person name="Kuo A."/>
            <person name="Liang C."/>
            <person name="Lipzen A."/>
            <person name="Lutzoni F."/>
            <person name="Magnuson J."/>
            <person name="Mondo S."/>
            <person name="Nolan M."/>
            <person name="Ohm R."/>
            <person name="Pangilinan J."/>
            <person name="Park H.-J."/>
            <person name="Ramirez L."/>
            <person name="Alfaro M."/>
            <person name="Sun H."/>
            <person name="Tritt A."/>
            <person name="Yoshinaga Y."/>
            <person name="Zwiers L.-H."/>
            <person name="Turgeon B."/>
            <person name="Goodwin S."/>
            <person name="Spatafora J."/>
            <person name="Crous P."/>
            <person name="Grigoriev I."/>
        </authorList>
    </citation>
    <scope>NUCLEOTIDE SEQUENCE</scope>
    <source>
        <strain evidence="2">CBS 675.92</strain>
    </source>
</reference>
<dbReference type="OrthoDB" id="3800085at2759"/>
<evidence type="ECO:0000313" key="2">
    <source>
        <dbReference type="EMBL" id="KAF1958882.1"/>
    </source>
</evidence>
<dbReference type="Proteomes" id="UP000800035">
    <property type="component" value="Unassembled WGS sequence"/>
</dbReference>
<name>A0A6A5U4V4_9PLEO</name>
<evidence type="ECO:0000259" key="1">
    <source>
        <dbReference type="Pfam" id="PF12937"/>
    </source>
</evidence>
<sequence>MSLTALPNELQDYILAFLFGDRQALAAVARTSRRFQGLAEPFLYRSVSFHTGERPRIKQLLHTFLVRPELAERVADFTLAIEPRPQQELSFHEHRRAHGALQPHITAMGDGFSSLWDPRWWEFSNLVLVPQSYDGALALLLRRTTNLETLSLSLSKEQGLKVTLAMLRLEGTRIPKPHDRPIRKFRHFSILSYPTPIRAGNPMLPLQIMAGILSVQYTGCILDRRLSIRTLGCTSTLRNLRLKDLTIASQTLRKAINSPALRSLKIFRGSKSLNSRGSSLEELKIDYEIMYPKNTHDYFRPYSWPRGLKRPELTSCPTRINKDLHNGPENSLSFLIGLAAVAASPGPSSSSSASTDSDNVSNLNLSTPPKSLSSYLVRTIGASDQLRYVFFEYVLEEWVPGDSDLPEDNSGWSGKDFPYYAAVQFRIAADSLAKQGVLLEVYRQEGLFERERRLLVGPNLVARPPHSRMPPTESEWRHTKYFRYNPRSVLLLLALPSLHCRVHVGAPFPPHDGTAPAHVASYGVKHVKRMRKETGLVDDGSNTCNAVSLRTLTALPLELSLGGGMKFSRACRSTQCLFSSTLDLIYSSRKRFRYFSQIHGLAFVD</sequence>
<organism evidence="2 3">
    <name type="scientific">Byssothecium circinans</name>
    <dbReference type="NCBI Taxonomy" id="147558"/>
    <lineage>
        <taxon>Eukaryota</taxon>
        <taxon>Fungi</taxon>
        <taxon>Dikarya</taxon>
        <taxon>Ascomycota</taxon>
        <taxon>Pezizomycotina</taxon>
        <taxon>Dothideomycetes</taxon>
        <taxon>Pleosporomycetidae</taxon>
        <taxon>Pleosporales</taxon>
        <taxon>Massarineae</taxon>
        <taxon>Massarinaceae</taxon>
        <taxon>Byssothecium</taxon>
    </lineage>
</organism>
<protein>
    <recommendedName>
        <fullName evidence="1">F-box domain-containing protein</fullName>
    </recommendedName>
</protein>
<dbReference type="SUPFAM" id="SSF81383">
    <property type="entry name" value="F-box domain"/>
    <property type="match status" value="1"/>
</dbReference>
<dbReference type="AlphaFoldDB" id="A0A6A5U4V4"/>
<evidence type="ECO:0000313" key="3">
    <source>
        <dbReference type="Proteomes" id="UP000800035"/>
    </source>
</evidence>
<dbReference type="EMBL" id="ML976986">
    <property type="protein sequence ID" value="KAF1958882.1"/>
    <property type="molecule type" value="Genomic_DNA"/>
</dbReference>
<accession>A0A6A5U4V4</accession>